<reference evidence="17" key="1">
    <citation type="journal article" date="2014" name="Science">
        <title>The coffee genome provides insight into the convergent evolution of caffeine biosynthesis.</title>
        <authorList>
            <person name="Denoeud F."/>
            <person name="Carretero-Paulet L."/>
            <person name="Dereeper A."/>
            <person name="Droc G."/>
            <person name="Guyot R."/>
            <person name="Pietrella M."/>
            <person name="Zheng C."/>
            <person name="Alberti A."/>
            <person name="Anthony F."/>
            <person name="Aprea G."/>
            <person name="Aury J.M."/>
            <person name="Bento P."/>
            <person name="Bernard M."/>
            <person name="Bocs S."/>
            <person name="Campa C."/>
            <person name="Cenci A."/>
            <person name="Combes M.C."/>
            <person name="Crouzillat D."/>
            <person name="Da Silva C."/>
            <person name="Daddiego L."/>
            <person name="De Bellis F."/>
            <person name="Dussert S."/>
            <person name="Garsmeur O."/>
            <person name="Gayraud T."/>
            <person name="Guignon V."/>
            <person name="Jahn K."/>
            <person name="Jamilloux V."/>
            <person name="Joet T."/>
            <person name="Labadie K."/>
            <person name="Lan T."/>
            <person name="Leclercq J."/>
            <person name="Lepelley M."/>
            <person name="Leroy T."/>
            <person name="Li L.T."/>
            <person name="Librado P."/>
            <person name="Lopez L."/>
            <person name="Munoz A."/>
            <person name="Noel B."/>
            <person name="Pallavicini A."/>
            <person name="Perrotta G."/>
            <person name="Poncet V."/>
            <person name="Pot D."/>
            <person name="Priyono X."/>
            <person name="Rigoreau M."/>
            <person name="Rouard M."/>
            <person name="Rozas J."/>
            <person name="Tranchant-Dubreuil C."/>
            <person name="VanBuren R."/>
            <person name="Zhang Q."/>
            <person name="Andrade A.C."/>
            <person name="Argout X."/>
            <person name="Bertrand B."/>
            <person name="de Kochko A."/>
            <person name="Graziosi G."/>
            <person name="Henry R.J."/>
            <person name="Jayarama X."/>
            <person name="Ming R."/>
            <person name="Nagai C."/>
            <person name="Rounsley S."/>
            <person name="Sankoff D."/>
            <person name="Giuliano G."/>
            <person name="Albert V.A."/>
            <person name="Wincker P."/>
            <person name="Lashermes P."/>
        </authorList>
    </citation>
    <scope>NUCLEOTIDE SEQUENCE [LARGE SCALE GENOMIC DNA]</scope>
    <source>
        <strain evidence="17">cv. DH200-94</strain>
    </source>
</reference>
<dbReference type="InterPro" id="IPR017972">
    <property type="entry name" value="Cyt_P450_CS"/>
</dbReference>
<keyword evidence="5" id="KW-0808">Transferase</keyword>
<dbReference type="InterPro" id="IPR002401">
    <property type="entry name" value="Cyt_P450_E_grp-I"/>
</dbReference>
<dbReference type="Pfam" id="PF00067">
    <property type="entry name" value="p450"/>
    <property type="match status" value="1"/>
</dbReference>
<feature type="chain" id="PRO_5001657690" description="DNA-directed RNA polymerase" evidence="14">
    <location>
        <begin position="20"/>
        <end position="556"/>
    </location>
</feature>
<evidence type="ECO:0000313" key="17">
    <source>
        <dbReference type="Proteomes" id="UP000295252"/>
    </source>
</evidence>
<dbReference type="Gene3D" id="2.40.270.10">
    <property type="entry name" value="DNA-directed RNA polymerase, subunit 2, domain 6"/>
    <property type="match status" value="1"/>
</dbReference>
<dbReference type="InterPro" id="IPR052306">
    <property type="entry name" value="CYP450_71D"/>
</dbReference>
<evidence type="ECO:0000313" key="16">
    <source>
        <dbReference type="EMBL" id="CDP07882.1"/>
    </source>
</evidence>
<evidence type="ECO:0000256" key="9">
    <source>
        <dbReference type="ARBA" id="ARBA00023004"/>
    </source>
</evidence>
<dbReference type="SUPFAM" id="SSF64484">
    <property type="entry name" value="beta and beta-prime subunits of DNA dependent RNA-polymerase"/>
    <property type="match status" value="1"/>
</dbReference>
<dbReference type="GO" id="GO:0005506">
    <property type="term" value="F:iron ion binding"/>
    <property type="evidence" value="ECO:0007669"/>
    <property type="project" value="InterPro"/>
</dbReference>
<gene>
    <name evidence="16" type="ORF">GSCOC_T00025369001</name>
</gene>
<dbReference type="PROSITE" id="PS00086">
    <property type="entry name" value="CYTOCHROME_P450"/>
    <property type="match status" value="1"/>
</dbReference>
<evidence type="ECO:0000256" key="11">
    <source>
        <dbReference type="ARBA" id="ARBA00023163"/>
    </source>
</evidence>
<dbReference type="GO" id="GO:0003677">
    <property type="term" value="F:DNA binding"/>
    <property type="evidence" value="ECO:0007669"/>
    <property type="project" value="InterPro"/>
</dbReference>
<evidence type="ECO:0000256" key="6">
    <source>
        <dbReference type="ARBA" id="ARBA00022695"/>
    </source>
</evidence>
<dbReference type="GO" id="GO:0000428">
    <property type="term" value="C:DNA-directed RNA polymerase complex"/>
    <property type="evidence" value="ECO:0007669"/>
    <property type="project" value="UniProtKB-KW"/>
</dbReference>
<keyword evidence="3" id="KW-0240">DNA-directed RNA polymerase</keyword>
<sequence length="556" mass="63111">MELPSNLIAFFLFLAFVLALFKEWRRSQAAKKLPPSPSKLPIIGNMHHLIGSQPHQALTKLAQKHGALMHLQLGEISSIIVSSSHLAKEIMKTHDLSFANRSEILLSKIIMYNSSDIGFCPYGDYLRQVRKICALELLSAKKVQSFGSIRQDEALHLVKSIRNLADAGEVIHFTDKVHSYTCSTVCRAAFGKVSKDVHSKFLQLMCEIVPLSSTFDISDLLPSFKMLHPLLSVKRQLVKIHLKMDRLLVNIIDQHTNNLQRNMSTGEYGNEDLIDVLLRVKHSGDLQIPITNDNIKAIVIDVFSAGTETSSTTVDWAMSEMIRNPSVMAKAQSEIRTAFKGKQMFEEDDVQELKYLKLVIRETLRLHPPLPLLVPRECREECEIDGYVIPVQTRVLVNAWAMGRDPQYWDDPESFKPERFENNPVDFAGTHFEYLPFGAGRRMCPGIQFGLANVYVPLAFLLYHFNWKLPNGLDPNDLDMSESTGITASRKDKLRLLATPYDPSEGNYNPKMIRIFISQKHEVKVRNKLAGRHGNKGIISKILTTWKTHRASKFPR</sequence>
<evidence type="ECO:0000256" key="12">
    <source>
        <dbReference type="PIRSR" id="PIRSR602401-1"/>
    </source>
</evidence>
<dbReference type="GO" id="GO:0020037">
    <property type="term" value="F:heme binding"/>
    <property type="evidence" value="ECO:0007669"/>
    <property type="project" value="InterPro"/>
</dbReference>
<dbReference type="STRING" id="49390.A0A068UHW3"/>
<dbReference type="GO" id="GO:0003899">
    <property type="term" value="F:DNA-directed RNA polymerase activity"/>
    <property type="evidence" value="ECO:0007669"/>
    <property type="project" value="UniProtKB-EC"/>
</dbReference>
<dbReference type="InterPro" id="IPR037033">
    <property type="entry name" value="DNA-dir_RNAP_su2_hyb_sf"/>
</dbReference>
<evidence type="ECO:0000256" key="14">
    <source>
        <dbReference type="SAM" id="SignalP"/>
    </source>
</evidence>
<dbReference type="InterPro" id="IPR014724">
    <property type="entry name" value="RNA_pol_RPB2_OB-fold"/>
</dbReference>
<dbReference type="GO" id="GO:0016705">
    <property type="term" value="F:oxidoreductase activity, acting on paired donors, with incorporation or reduction of molecular oxygen"/>
    <property type="evidence" value="ECO:0007669"/>
    <property type="project" value="InterPro"/>
</dbReference>
<dbReference type="InParanoid" id="A0A068UHW3"/>
<dbReference type="PANTHER" id="PTHR47953:SF16">
    <property type="entry name" value="CYTOCHROME P450 71D8"/>
    <property type="match status" value="1"/>
</dbReference>
<dbReference type="InterPro" id="IPR007120">
    <property type="entry name" value="DNA-dir_RNAP_su2_dom"/>
</dbReference>
<dbReference type="Gene3D" id="2.40.50.150">
    <property type="match status" value="1"/>
</dbReference>
<dbReference type="EMBL" id="HG739112">
    <property type="protein sequence ID" value="CDP07882.1"/>
    <property type="molecule type" value="Genomic_DNA"/>
</dbReference>
<evidence type="ECO:0000256" key="2">
    <source>
        <dbReference type="ARBA" id="ARBA00012418"/>
    </source>
</evidence>
<evidence type="ECO:0000256" key="3">
    <source>
        <dbReference type="ARBA" id="ARBA00022478"/>
    </source>
</evidence>
<keyword evidence="6" id="KW-0548">Nucleotidyltransferase</keyword>
<name>A0A068UHW3_COFCA</name>
<dbReference type="PRINTS" id="PR00385">
    <property type="entry name" value="P450"/>
</dbReference>
<dbReference type="InterPro" id="IPR036396">
    <property type="entry name" value="Cyt_P450_sf"/>
</dbReference>
<keyword evidence="10 13" id="KW-0503">Monooxygenase</keyword>
<dbReference type="GO" id="GO:0006351">
    <property type="term" value="P:DNA-templated transcription"/>
    <property type="evidence" value="ECO:0007669"/>
    <property type="project" value="InterPro"/>
</dbReference>
<keyword evidence="9 12" id="KW-0408">Iron</keyword>
<dbReference type="PANTHER" id="PTHR47953">
    <property type="entry name" value="OS08G0105600 PROTEIN"/>
    <property type="match status" value="1"/>
</dbReference>
<dbReference type="OMA" id="PMTNDNI"/>
<dbReference type="EC" id="2.7.7.6" evidence="2"/>
<dbReference type="GO" id="GO:0009821">
    <property type="term" value="P:alkaloid biosynthetic process"/>
    <property type="evidence" value="ECO:0007669"/>
    <property type="project" value="UniProtKB-ARBA"/>
</dbReference>
<dbReference type="InterPro" id="IPR001128">
    <property type="entry name" value="Cyt_P450"/>
</dbReference>
<dbReference type="CDD" id="cd11072">
    <property type="entry name" value="CYP71-like"/>
    <property type="match status" value="1"/>
</dbReference>
<dbReference type="Pfam" id="PF00562">
    <property type="entry name" value="RNA_pol_Rpb2_6"/>
    <property type="match status" value="1"/>
</dbReference>
<comment type="cofactor">
    <cofactor evidence="12">
        <name>heme</name>
        <dbReference type="ChEBI" id="CHEBI:30413"/>
    </cofactor>
</comment>
<feature type="domain" description="DNA-directed RNA polymerase subunit 2 hybrid-binding" evidence="15">
    <location>
        <begin position="504"/>
        <end position="544"/>
    </location>
</feature>
<comment type="similarity">
    <text evidence="1 13">Belongs to the cytochrome P450 family.</text>
</comment>
<dbReference type="Proteomes" id="UP000295252">
    <property type="component" value="Chromosome X"/>
</dbReference>
<feature type="signal peptide" evidence="14">
    <location>
        <begin position="1"/>
        <end position="19"/>
    </location>
</feature>
<evidence type="ECO:0000256" key="10">
    <source>
        <dbReference type="ARBA" id="ARBA00023033"/>
    </source>
</evidence>
<dbReference type="PRINTS" id="PR00463">
    <property type="entry name" value="EP450I"/>
</dbReference>
<dbReference type="PhylomeDB" id="A0A068UHW3"/>
<protein>
    <recommendedName>
        <fullName evidence="2">DNA-directed RNA polymerase</fullName>
        <ecNumber evidence="2">2.7.7.6</ecNumber>
    </recommendedName>
</protein>
<keyword evidence="14" id="KW-0732">Signal</keyword>
<evidence type="ECO:0000256" key="4">
    <source>
        <dbReference type="ARBA" id="ARBA00022617"/>
    </source>
</evidence>
<evidence type="ECO:0000259" key="15">
    <source>
        <dbReference type="Pfam" id="PF00562"/>
    </source>
</evidence>
<accession>A0A068UHW3</accession>
<keyword evidence="17" id="KW-1185">Reference proteome</keyword>
<evidence type="ECO:0000256" key="8">
    <source>
        <dbReference type="ARBA" id="ARBA00023002"/>
    </source>
</evidence>
<keyword evidence="7 12" id="KW-0479">Metal-binding</keyword>
<organism evidence="16 17">
    <name type="scientific">Coffea canephora</name>
    <name type="common">Robusta coffee</name>
    <dbReference type="NCBI Taxonomy" id="49390"/>
    <lineage>
        <taxon>Eukaryota</taxon>
        <taxon>Viridiplantae</taxon>
        <taxon>Streptophyta</taxon>
        <taxon>Embryophyta</taxon>
        <taxon>Tracheophyta</taxon>
        <taxon>Spermatophyta</taxon>
        <taxon>Magnoliopsida</taxon>
        <taxon>eudicotyledons</taxon>
        <taxon>Gunneridae</taxon>
        <taxon>Pentapetalae</taxon>
        <taxon>asterids</taxon>
        <taxon>lamiids</taxon>
        <taxon>Gentianales</taxon>
        <taxon>Rubiaceae</taxon>
        <taxon>Ixoroideae</taxon>
        <taxon>Gardenieae complex</taxon>
        <taxon>Bertiereae - Coffeeae clade</taxon>
        <taxon>Coffeeae</taxon>
        <taxon>Coffea</taxon>
    </lineage>
</organism>
<dbReference type="Gene3D" id="1.10.630.10">
    <property type="entry name" value="Cytochrome P450"/>
    <property type="match status" value="1"/>
</dbReference>
<evidence type="ECO:0000256" key="7">
    <source>
        <dbReference type="ARBA" id="ARBA00022723"/>
    </source>
</evidence>
<evidence type="ECO:0000256" key="1">
    <source>
        <dbReference type="ARBA" id="ARBA00010617"/>
    </source>
</evidence>
<dbReference type="SUPFAM" id="SSF48264">
    <property type="entry name" value="Cytochrome P450"/>
    <property type="match status" value="1"/>
</dbReference>
<dbReference type="AlphaFoldDB" id="A0A068UHW3"/>
<dbReference type="Gramene" id="CDP07882">
    <property type="protein sequence ID" value="CDP07882"/>
    <property type="gene ID" value="GSCOC_T00025369001"/>
</dbReference>
<evidence type="ECO:0000256" key="5">
    <source>
        <dbReference type="ARBA" id="ARBA00022679"/>
    </source>
</evidence>
<keyword evidence="4 12" id="KW-0349">Heme</keyword>
<evidence type="ECO:0000256" key="13">
    <source>
        <dbReference type="RuleBase" id="RU000461"/>
    </source>
</evidence>
<keyword evidence="11" id="KW-0804">Transcription</keyword>
<dbReference type="GO" id="GO:0004497">
    <property type="term" value="F:monooxygenase activity"/>
    <property type="evidence" value="ECO:0007669"/>
    <property type="project" value="UniProtKB-KW"/>
</dbReference>
<dbReference type="FunFam" id="1.10.630.10:FF:000043">
    <property type="entry name" value="Cytochrome P450 99A2"/>
    <property type="match status" value="1"/>
</dbReference>
<feature type="binding site" description="axial binding residue" evidence="12">
    <location>
        <position position="444"/>
    </location>
    <ligand>
        <name>heme</name>
        <dbReference type="ChEBI" id="CHEBI:30413"/>
    </ligand>
    <ligandPart>
        <name>Fe</name>
        <dbReference type="ChEBI" id="CHEBI:18248"/>
    </ligandPart>
</feature>
<proteinExistence type="inferred from homology"/>
<keyword evidence="8 13" id="KW-0560">Oxidoreductase</keyword>